<proteinExistence type="predicted"/>
<protein>
    <submittedName>
        <fullName evidence="1">Uncharacterized protein</fullName>
    </submittedName>
</protein>
<comment type="caution">
    <text evidence="1">The sequence shown here is derived from an EMBL/GenBank/DDBJ whole genome shotgun (WGS) entry which is preliminary data.</text>
</comment>
<organism evidence="1 2">
    <name type="scientific">Arthrobotrys conoides</name>
    <dbReference type="NCBI Taxonomy" id="74498"/>
    <lineage>
        <taxon>Eukaryota</taxon>
        <taxon>Fungi</taxon>
        <taxon>Dikarya</taxon>
        <taxon>Ascomycota</taxon>
        <taxon>Pezizomycotina</taxon>
        <taxon>Orbiliomycetes</taxon>
        <taxon>Orbiliales</taxon>
        <taxon>Orbiliaceae</taxon>
        <taxon>Arthrobotrys</taxon>
    </lineage>
</organism>
<gene>
    <name evidence="1" type="ORF">TWF506_001659</name>
</gene>
<evidence type="ECO:0000313" key="2">
    <source>
        <dbReference type="Proteomes" id="UP001307849"/>
    </source>
</evidence>
<keyword evidence="2" id="KW-1185">Reference proteome</keyword>
<name>A0AAN8S5K3_9PEZI</name>
<dbReference type="Proteomes" id="UP001307849">
    <property type="component" value="Unassembled WGS sequence"/>
</dbReference>
<dbReference type="EMBL" id="JAVHJM010000001">
    <property type="protein sequence ID" value="KAK6521445.1"/>
    <property type="molecule type" value="Genomic_DNA"/>
</dbReference>
<evidence type="ECO:0000313" key="1">
    <source>
        <dbReference type="EMBL" id="KAK6521445.1"/>
    </source>
</evidence>
<sequence length="130" mass="13784">MVMLTTSFGISQLNSPASSSLHLGAGKVVCRPTQYHSYGGNSPGCCVPGLPVAIKSCTITTISQRTLQQIRRTTSEQENDCFTIFDDSGHILHEFERPFGITLAATGTSLINSACPRGDCGIMGNYGPAN</sequence>
<reference evidence="1 2" key="1">
    <citation type="submission" date="2019-10" db="EMBL/GenBank/DDBJ databases">
        <authorList>
            <person name="Palmer J.M."/>
        </authorList>
    </citation>
    <scope>NUCLEOTIDE SEQUENCE [LARGE SCALE GENOMIC DNA]</scope>
    <source>
        <strain evidence="1 2">TWF506</strain>
    </source>
</reference>
<dbReference type="AlphaFoldDB" id="A0AAN8S5K3"/>
<accession>A0AAN8S5K3</accession>